<dbReference type="PANTHER" id="PTHR28219:SF1">
    <property type="entry name" value="UPF0642 PROTEIN YBL028C"/>
    <property type="match status" value="1"/>
</dbReference>
<dbReference type="InterPro" id="IPR019434">
    <property type="entry name" value="DUF2423"/>
</dbReference>
<feature type="region of interest" description="Disordered" evidence="1">
    <location>
        <begin position="1"/>
        <end position="20"/>
    </location>
</feature>
<dbReference type="EMBL" id="SFCI01000169">
    <property type="protein sequence ID" value="TFY81837.1"/>
    <property type="molecule type" value="Genomic_DNA"/>
</dbReference>
<comment type="caution">
    <text evidence="3">The sequence shown here is derived from an EMBL/GenBank/DDBJ whole genome shotgun (WGS) entry which is preliminary data.</text>
</comment>
<dbReference type="OrthoDB" id="4087970at2759"/>
<sequence>MAKSTRSKVKRSYRSKKRETGVYAAHEAARLQRLNAKLTALTMADVEGETDVEDEDAMPGWCSFAFFGLLDPGDVSLEAMETLGFDFGSTPSARSVARHRHLMHANNAH</sequence>
<accession>A0A4Z0A660</accession>
<dbReference type="GO" id="GO:0030687">
    <property type="term" value="C:preribosome, large subunit precursor"/>
    <property type="evidence" value="ECO:0007669"/>
    <property type="project" value="TreeGrafter"/>
</dbReference>
<dbReference type="Proteomes" id="UP000298061">
    <property type="component" value="Unassembled WGS sequence"/>
</dbReference>
<gene>
    <name evidence="3" type="ORF">EWM64_g2180</name>
</gene>
<feature type="domain" description="DUF2423" evidence="2">
    <location>
        <begin position="1"/>
        <end position="42"/>
    </location>
</feature>
<protein>
    <recommendedName>
        <fullName evidence="2">DUF2423 domain-containing protein</fullName>
    </recommendedName>
</protein>
<dbReference type="STRING" id="135208.A0A4Z0A660"/>
<evidence type="ECO:0000259" key="2">
    <source>
        <dbReference type="Pfam" id="PF10338"/>
    </source>
</evidence>
<reference evidence="3 4" key="1">
    <citation type="submission" date="2019-02" db="EMBL/GenBank/DDBJ databases">
        <title>Genome sequencing of the rare red list fungi Hericium alpestre (H. flagellum).</title>
        <authorList>
            <person name="Buettner E."/>
            <person name="Kellner H."/>
        </authorList>
    </citation>
    <scope>NUCLEOTIDE SEQUENCE [LARGE SCALE GENOMIC DNA]</scope>
    <source>
        <strain evidence="3 4">DSM 108284</strain>
    </source>
</reference>
<proteinExistence type="predicted"/>
<dbReference type="AlphaFoldDB" id="A0A4Z0A660"/>
<dbReference type="PANTHER" id="PTHR28219">
    <property type="entry name" value="UPF0642 PROTEIN YBL028C"/>
    <property type="match status" value="1"/>
</dbReference>
<evidence type="ECO:0000313" key="3">
    <source>
        <dbReference type="EMBL" id="TFY81837.1"/>
    </source>
</evidence>
<name>A0A4Z0A660_9AGAM</name>
<feature type="compositionally biased region" description="Basic residues" evidence="1">
    <location>
        <begin position="1"/>
        <end position="17"/>
    </location>
</feature>
<keyword evidence="4" id="KW-1185">Reference proteome</keyword>
<dbReference type="Pfam" id="PF10338">
    <property type="entry name" value="YBL028C_N"/>
    <property type="match status" value="1"/>
</dbReference>
<evidence type="ECO:0000256" key="1">
    <source>
        <dbReference type="SAM" id="MobiDB-lite"/>
    </source>
</evidence>
<organism evidence="3 4">
    <name type="scientific">Hericium alpestre</name>
    <dbReference type="NCBI Taxonomy" id="135208"/>
    <lineage>
        <taxon>Eukaryota</taxon>
        <taxon>Fungi</taxon>
        <taxon>Dikarya</taxon>
        <taxon>Basidiomycota</taxon>
        <taxon>Agaricomycotina</taxon>
        <taxon>Agaricomycetes</taxon>
        <taxon>Russulales</taxon>
        <taxon>Hericiaceae</taxon>
        <taxon>Hericium</taxon>
    </lineage>
</organism>
<evidence type="ECO:0000313" key="4">
    <source>
        <dbReference type="Proteomes" id="UP000298061"/>
    </source>
</evidence>